<feature type="region of interest" description="Disordered" evidence="1">
    <location>
        <begin position="159"/>
        <end position="508"/>
    </location>
</feature>
<feature type="compositionally biased region" description="Polar residues" evidence="1">
    <location>
        <begin position="386"/>
        <end position="416"/>
    </location>
</feature>
<dbReference type="Proteomes" id="UP001278500">
    <property type="component" value="Unassembled WGS sequence"/>
</dbReference>
<evidence type="ECO:0000256" key="1">
    <source>
        <dbReference type="SAM" id="MobiDB-lite"/>
    </source>
</evidence>
<feature type="compositionally biased region" description="Low complexity" evidence="1">
    <location>
        <begin position="490"/>
        <end position="501"/>
    </location>
</feature>
<dbReference type="RefSeq" id="XP_062679389.1">
    <property type="nucleotide sequence ID" value="XM_062830130.1"/>
</dbReference>
<evidence type="ECO:0000313" key="2">
    <source>
        <dbReference type="EMBL" id="KAK3340447.1"/>
    </source>
</evidence>
<feature type="compositionally biased region" description="Low complexity" evidence="1">
    <location>
        <begin position="179"/>
        <end position="204"/>
    </location>
</feature>
<organism evidence="2 3">
    <name type="scientific">Neurospora tetraspora</name>
    <dbReference type="NCBI Taxonomy" id="94610"/>
    <lineage>
        <taxon>Eukaryota</taxon>
        <taxon>Fungi</taxon>
        <taxon>Dikarya</taxon>
        <taxon>Ascomycota</taxon>
        <taxon>Pezizomycotina</taxon>
        <taxon>Sordariomycetes</taxon>
        <taxon>Sordariomycetidae</taxon>
        <taxon>Sordariales</taxon>
        <taxon>Sordariaceae</taxon>
        <taxon>Neurospora</taxon>
    </lineage>
</organism>
<evidence type="ECO:0000313" key="3">
    <source>
        <dbReference type="Proteomes" id="UP001278500"/>
    </source>
</evidence>
<feature type="compositionally biased region" description="Polar residues" evidence="1">
    <location>
        <begin position="99"/>
        <end position="112"/>
    </location>
</feature>
<reference evidence="2" key="2">
    <citation type="submission" date="2023-06" db="EMBL/GenBank/DDBJ databases">
        <authorList>
            <consortium name="Lawrence Berkeley National Laboratory"/>
            <person name="Haridas S."/>
            <person name="Hensen N."/>
            <person name="Bonometti L."/>
            <person name="Westerberg I."/>
            <person name="Brannstrom I.O."/>
            <person name="Guillou S."/>
            <person name="Cros-Aarteil S."/>
            <person name="Calhoun S."/>
            <person name="Kuo A."/>
            <person name="Mondo S."/>
            <person name="Pangilinan J."/>
            <person name="Riley R."/>
            <person name="Labutti K."/>
            <person name="Andreopoulos B."/>
            <person name="Lipzen A."/>
            <person name="Chen C."/>
            <person name="Yanf M."/>
            <person name="Daum C."/>
            <person name="Ng V."/>
            <person name="Clum A."/>
            <person name="Steindorff A."/>
            <person name="Ohm R."/>
            <person name="Martin F."/>
            <person name="Silar P."/>
            <person name="Natvig D."/>
            <person name="Lalanne C."/>
            <person name="Gautier V."/>
            <person name="Ament-Velasquez S.L."/>
            <person name="Kruys A."/>
            <person name="Hutchinson M.I."/>
            <person name="Powell A.J."/>
            <person name="Barry K."/>
            <person name="Miller A.N."/>
            <person name="Grigoriev I.V."/>
            <person name="Debuchy R."/>
            <person name="Gladieux P."/>
            <person name="Thoren M.H."/>
            <person name="Johannesson H."/>
        </authorList>
    </citation>
    <scope>NUCLEOTIDE SEQUENCE</scope>
    <source>
        <strain evidence="2">CBS 560.94</strain>
    </source>
</reference>
<proteinExistence type="predicted"/>
<reference evidence="2" key="1">
    <citation type="journal article" date="2023" name="Mol. Phylogenet. Evol.">
        <title>Genome-scale phylogeny and comparative genomics of the fungal order Sordariales.</title>
        <authorList>
            <person name="Hensen N."/>
            <person name="Bonometti L."/>
            <person name="Westerberg I."/>
            <person name="Brannstrom I.O."/>
            <person name="Guillou S."/>
            <person name="Cros-Aarteil S."/>
            <person name="Calhoun S."/>
            <person name="Haridas S."/>
            <person name="Kuo A."/>
            <person name="Mondo S."/>
            <person name="Pangilinan J."/>
            <person name="Riley R."/>
            <person name="LaButti K."/>
            <person name="Andreopoulos B."/>
            <person name="Lipzen A."/>
            <person name="Chen C."/>
            <person name="Yan M."/>
            <person name="Daum C."/>
            <person name="Ng V."/>
            <person name="Clum A."/>
            <person name="Steindorff A."/>
            <person name="Ohm R.A."/>
            <person name="Martin F."/>
            <person name="Silar P."/>
            <person name="Natvig D.O."/>
            <person name="Lalanne C."/>
            <person name="Gautier V."/>
            <person name="Ament-Velasquez S.L."/>
            <person name="Kruys A."/>
            <person name="Hutchinson M.I."/>
            <person name="Powell A.J."/>
            <person name="Barry K."/>
            <person name="Miller A.N."/>
            <person name="Grigoriev I.V."/>
            <person name="Debuchy R."/>
            <person name="Gladieux P."/>
            <person name="Hiltunen Thoren M."/>
            <person name="Johannesson H."/>
        </authorList>
    </citation>
    <scope>NUCLEOTIDE SEQUENCE</scope>
    <source>
        <strain evidence="2">CBS 560.94</strain>
    </source>
</reference>
<feature type="compositionally biased region" description="Polar residues" evidence="1">
    <location>
        <begin position="468"/>
        <end position="481"/>
    </location>
</feature>
<comment type="caution">
    <text evidence="2">The sequence shown here is derived from an EMBL/GenBank/DDBJ whole genome shotgun (WGS) entry which is preliminary data.</text>
</comment>
<sequence>MTDTLNNTIQSPPPKRRVAGTMSSSTPSLQPSALDRTRSLRKPTSTARLMKDTTTTGAVGTSAGSSATRGAGVGGPKQRPVSMIQMPSTKGALPAPGSASRTAGTSSIGTAVSGSGIKRMASVRSGTNNSNIKPPASGGLNRLASTRLKREGGKLADADVGTGAEVGSGISSGSGSRVGSGAAMATSPTTSTTATKSTTSTISSLRQPLRARVPTVSKATPLSPPTTTTRSVSGPFGMTRPTTSSSSGSMATITSPRATATSGSGTRIGTGIGLAGRGHARTQSATISSPKPKTPKPAPRNPAASGTSAIESSKGTTSTEVGVAGGSGSEPPKSASKGVLPPSTPGKSRPQRSPATATPKPATAGGTPKTSTGTVLRSSPAHKRQNSASSVSTTGTKARTAANPGTATSTAPTQTRRLAASRRPLSVQAPEAAIANIVKLAPKILSSTRPPATATTTATATKPPPSRQPNTTASSSLTTAKPSVPKPKTHLPAPHATQQHPQPRHDFDTYQQHYTPAKIPLLPKPLTSTFLAPPTPSKQPQNTELLQLHLLHRDAEWVRGEWEGDAKEKLRERWERLRWAGDGLGLGHGREEGVVVGGGKLEEEKIQALDEVVSGVWAMSEPSSSSSSSSSGITMGKFEVWAERAARILEERRSAADDEESGGLKLDANGEVEMVGGLDVDWKNECVALGRRLEEWRRMLGELGGVVEDIEGGMNEREEKEEDESALDRILSGFGSLVDNMLAELEVMEQIEREAVAEENEWVRRMNRVDDEKEGEEIIGKRAGAIWRAL</sequence>
<feature type="compositionally biased region" description="Polar residues" evidence="1">
    <location>
        <begin position="305"/>
        <end position="320"/>
    </location>
</feature>
<name>A0AAE0JAK7_9PEZI</name>
<protein>
    <submittedName>
        <fullName evidence="2">Uncharacterized protein</fullName>
    </submittedName>
</protein>
<feature type="compositionally biased region" description="Polar residues" evidence="1">
    <location>
        <begin position="21"/>
        <end position="31"/>
    </location>
</feature>
<feature type="compositionally biased region" description="Gly residues" evidence="1">
    <location>
        <begin position="266"/>
        <end position="276"/>
    </location>
</feature>
<dbReference type="AlphaFoldDB" id="A0AAE0JAK7"/>
<feature type="compositionally biased region" description="Low complexity" evidence="1">
    <location>
        <begin position="354"/>
        <end position="370"/>
    </location>
</feature>
<accession>A0AAE0JAK7</accession>
<feature type="region of interest" description="Disordered" evidence="1">
    <location>
        <begin position="1"/>
        <end position="112"/>
    </location>
</feature>
<keyword evidence="3" id="KW-1185">Reference proteome</keyword>
<dbReference type="GeneID" id="87867284"/>
<gene>
    <name evidence="2" type="ORF">B0H65DRAFT_559649</name>
</gene>
<feature type="compositionally biased region" description="Polar residues" evidence="1">
    <location>
        <begin position="1"/>
        <end position="10"/>
    </location>
</feature>
<feature type="compositionally biased region" description="Low complexity" evidence="1">
    <location>
        <begin position="53"/>
        <end position="70"/>
    </location>
</feature>
<feature type="compositionally biased region" description="Gly residues" evidence="1">
    <location>
        <begin position="164"/>
        <end position="178"/>
    </location>
</feature>
<dbReference type="EMBL" id="JAUEPP010000006">
    <property type="protein sequence ID" value="KAK3340447.1"/>
    <property type="molecule type" value="Genomic_DNA"/>
</dbReference>
<feature type="compositionally biased region" description="Low complexity" evidence="1">
    <location>
        <begin position="448"/>
        <end position="461"/>
    </location>
</feature>
<feature type="compositionally biased region" description="Low complexity" evidence="1">
    <location>
        <begin position="217"/>
        <end position="265"/>
    </location>
</feature>